<proteinExistence type="predicted"/>
<dbReference type="AlphaFoldDB" id="A0A3N4IR53"/>
<protein>
    <submittedName>
        <fullName evidence="2">Uncharacterized protein</fullName>
    </submittedName>
</protein>
<feature type="region of interest" description="Disordered" evidence="1">
    <location>
        <begin position="788"/>
        <end position="1008"/>
    </location>
</feature>
<keyword evidence="3" id="KW-1185">Reference proteome</keyword>
<feature type="region of interest" description="Disordered" evidence="1">
    <location>
        <begin position="104"/>
        <end position="150"/>
    </location>
</feature>
<feature type="compositionally biased region" description="Basic and acidic residues" evidence="1">
    <location>
        <begin position="22"/>
        <end position="39"/>
    </location>
</feature>
<feature type="compositionally biased region" description="Polar residues" evidence="1">
    <location>
        <begin position="688"/>
        <end position="700"/>
    </location>
</feature>
<feature type="region of interest" description="Disordered" evidence="1">
    <location>
        <begin position="622"/>
        <end position="719"/>
    </location>
</feature>
<feature type="compositionally biased region" description="Low complexity" evidence="1">
    <location>
        <begin position="107"/>
        <end position="124"/>
    </location>
</feature>
<gene>
    <name evidence="2" type="ORF">BJ508DRAFT_410070</name>
</gene>
<feature type="compositionally biased region" description="Basic and acidic residues" evidence="1">
    <location>
        <begin position="850"/>
        <end position="863"/>
    </location>
</feature>
<organism evidence="2 3">
    <name type="scientific">Ascobolus immersus RN42</name>
    <dbReference type="NCBI Taxonomy" id="1160509"/>
    <lineage>
        <taxon>Eukaryota</taxon>
        <taxon>Fungi</taxon>
        <taxon>Dikarya</taxon>
        <taxon>Ascomycota</taxon>
        <taxon>Pezizomycotina</taxon>
        <taxon>Pezizomycetes</taxon>
        <taxon>Pezizales</taxon>
        <taxon>Ascobolaceae</taxon>
        <taxon>Ascobolus</taxon>
    </lineage>
</organism>
<feature type="compositionally biased region" description="Basic residues" evidence="1">
    <location>
        <begin position="974"/>
        <end position="984"/>
    </location>
</feature>
<evidence type="ECO:0000256" key="1">
    <source>
        <dbReference type="SAM" id="MobiDB-lite"/>
    </source>
</evidence>
<feature type="region of interest" description="Disordered" evidence="1">
    <location>
        <begin position="1"/>
        <end position="39"/>
    </location>
</feature>
<evidence type="ECO:0000313" key="3">
    <source>
        <dbReference type="Proteomes" id="UP000275078"/>
    </source>
</evidence>
<reference evidence="2 3" key="1">
    <citation type="journal article" date="2018" name="Nat. Ecol. Evol.">
        <title>Pezizomycetes genomes reveal the molecular basis of ectomycorrhizal truffle lifestyle.</title>
        <authorList>
            <person name="Murat C."/>
            <person name="Payen T."/>
            <person name="Noel B."/>
            <person name="Kuo A."/>
            <person name="Morin E."/>
            <person name="Chen J."/>
            <person name="Kohler A."/>
            <person name="Krizsan K."/>
            <person name="Balestrini R."/>
            <person name="Da Silva C."/>
            <person name="Montanini B."/>
            <person name="Hainaut M."/>
            <person name="Levati E."/>
            <person name="Barry K.W."/>
            <person name="Belfiori B."/>
            <person name="Cichocki N."/>
            <person name="Clum A."/>
            <person name="Dockter R.B."/>
            <person name="Fauchery L."/>
            <person name="Guy J."/>
            <person name="Iotti M."/>
            <person name="Le Tacon F."/>
            <person name="Lindquist E.A."/>
            <person name="Lipzen A."/>
            <person name="Malagnac F."/>
            <person name="Mello A."/>
            <person name="Molinier V."/>
            <person name="Miyauchi S."/>
            <person name="Poulain J."/>
            <person name="Riccioni C."/>
            <person name="Rubini A."/>
            <person name="Sitrit Y."/>
            <person name="Splivallo R."/>
            <person name="Traeger S."/>
            <person name="Wang M."/>
            <person name="Zifcakova L."/>
            <person name="Wipf D."/>
            <person name="Zambonelli A."/>
            <person name="Paolocci F."/>
            <person name="Nowrousian M."/>
            <person name="Ottonello S."/>
            <person name="Baldrian P."/>
            <person name="Spatafora J.W."/>
            <person name="Henrissat B."/>
            <person name="Nagy L.G."/>
            <person name="Aury J.M."/>
            <person name="Wincker P."/>
            <person name="Grigoriev I.V."/>
            <person name="Bonfante P."/>
            <person name="Martin F.M."/>
        </authorList>
    </citation>
    <scope>NUCLEOTIDE SEQUENCE [LARGE SCALE GENOMIC DNA]</scope>
    <source>
        <strain evidence="2 3">RN42</strain>
    </source>
</reference>
<feature type="compositionally biased region" description="Polar residues" evidence="1">
    <location>
        <begin position="624"/>
        <end position="641"/>
    </location>
</feature>
<sequence length="1053" mass="117992">MKIKRELSPGPVPLGTNGSDGADVKRVKVERDDKVKKEEDDKVKIKMEIKMEMRKEKGIKLEATEGNQAIEGMKAEEKVKLEVSTPTNSSGRAPNPLARHQNALEITTTPNRGTTNSGSTSTTTIAPVGPQVGTTAASATGATSSSISTARNNGADAMDIRVPNVTTPITSCAPPGISTMINHGSTGPGITSSTPFVPTCSQHDNRAFLAQRKREMAEATAAFKARSTTTSAPASTSTTTSPTTMAAVETTVAAPDTFSSTTENAANTRATATKKTRQKKQPLTEARILLGTSKRKCLRTRHKRARQDADMVKTLTPLRQYEISRLLQLGTDEARAAAEVMQRLDKKREDLLKKYENTSFKERMKMMTEDERIIHEEYRDEYFMQKSRSHFANKMGPNAKHNSPMNNQPSNRATQEQQKKVRGAKSQTTTGTEDRALDGRPATGQTKKERKEEAKARKREAAERKKAIRKEKKVQSRNNTASKETLQERLAREAENKRLFREDRMGVALGLSHRIHDKRLEHTQRDGPYCLRSLGPPEQGELDELEYIEDVASGIAYAAWRMKDDPEVFEEYEEAERNLSPPPSPTTSNKMWNKILFNSRRLENIDDIYYDFWAKETYRRPERTFNSPTEQQTTDEQNGQDPPQPEVERINAPDDDGDYEQPTAPLSDKHPVDIISSDDSDTGEMDQTWGSLNNQTITIDDTSDEDCENNKGSVERPRNGLLEHISSDESDDDGMDEAWGFHNNQTITIDTSDDDDDYFEEPVSCTATPTVHEMNKAVKKSEVENMSDVPIEAAASGPPSATRALKSQSSRSASRKEKTERPKGERLKLEIEKKSESPEPAILQPTSPGKDSESVKIEKKSESPESDDMPIRPFRRNARAVTMESKTDTDPARTNFSRRTASGIKAEKTGISDLQFGPRNTTRWLVKKEEPRAPEPQVVRGRKQVKKESGDSDIESTLRKEVKTLRREESHPSKPVKRGRKRRIKNEPDDGSDSEPVSRNARRMVMNESDEDFVFTIDSEDDEDLAEVKQLLNKPRSLRSRGIRSDAEHIFLK</sequence>
<feature type="compositionally biased region" description="Polar residues" evidence="1">
    <location>
        <begin position="400"/>
        <end position="416"/>
    </location>
</feature>
<feature type="compositionally biased region" description="Basic and acidic residues" evidence="1">
    <location>
        <begin position="946"/>
        <end position="972"/>
    </location>
</feature>
<feature type="compositionally biased region" description="Basic and acidic residues" evidence="1">
    <location>
        <begin position="446"/>
        <end position="465"/>
    </location>
</feature>
<evidence type="ECO:0000313" key="2">
    <source>
        <dbReference type="EMBL" id="RPA88195.1"/>
    </source>
</evidence>
<feature type="compositionally biased region" description="Basic and acidic residues" evidence="1">
    <location>
        <begin position="814"/>
        <end position="837"/>
    </location>
</feature>
<feature type="compositionally biased region" description="Low complexity" evidence="1">
    <location>
        <begin position="133"/>
        <end position="150"/>
    </location>
</feature>
<dbReference type="Proteomes" id="UP000275078">
    <property type="component" value="Unassembled WGS sequence"/>
</dbReference>
<feature type="region of interest" description="Disordered" evidence="1">
    <location>
        <begin position="392"/>
        <end position="487"/>
    </location>
</feature>
<dbReference type="EMBL" id="ML119645">
    <property type="protein sequence ID" value="RPA88195.1"/>
    <property type="molecule type" value="Genomic_DNA"/>
</dbReference>
<accession>A0A3N4IR53</accession>
<name>A0A3N4IR53_ASCIM</name>
<feature type="compositionally biased region" description="Low complexity" evidence="1">
    <location>
        <begin position="225"/>
        <end position="243"/>
    </location>
</feature>
<feature type="region of interest" description="Disordered" evidence="1">
    <location>
        <begin position="223"/>
        <end position="243"/>
    </location>
</feature>